<organism evidence="5 6">
    <name type="scientific">Rubrivirga litoralis</name>
    <dbReference type="NCBI Taxonomy" id="3075598"/>
    <lineage>
        <taxon>Bacteria</taxon>
        <taxon>Pseudomonadati</taxon>
        <taxon>Rhodothermota</taxon>
        <taxon>Rhodothermia</taxon>
        <taxon>Rhodothermales</taxon>
        <taxon>Rubricoccaceae</taxon>
        <taxon>Rubrivirga</taxon>
    </lineage>
</organism>
<dbReference type="NCBIfam" id="NF033707">
    <property type="entry name" value="T9SS_sortase"/>
    <property type="match status" value="1"/>
</dbReference>
<dbReference type="Gene3D" id="2.60.40.4070">
    <property type="match status" value="1"/>
</dbReference>
<dbReference type="Gene3D" id="3.40.50.10390">
    <property type="entry name" value="Gingipain r, domain 1"/>
    <property type="match status" value="1"/>
</dbReference>
<proteinExistence type="predicted"/>
<keyword evidence="1 3" id="KW-0732">Signal</keyword>
<feature type="region of interest" description="Disordered" evidence="2">
    <location>
        <begin position="1083"/>
        <end position="1104"/>
    </location>
</feature>
<dbReference type="Gene3D" id="3.40.50.1460">
    <property type="match status" value="1"/>
</dbReference>
<keyword evidence="6" id="KW-1185">Reference proteome</keyword>
<dbReference type="InterPro" id="IPR029030">
    <property type="entry name" value="Caspase-like_dom_sf"/>
</dbReference>
<feature type="compositionally biased region" description="Basic and acidic residues" evidence="2">
    <location>
        <begin position="1087"/>
        <end position="1101"/>
    </location>
</feature>
<sequence>MPRLVALCALFVAVSAAAQTGQTYRAAEPDGARLRVVAEDAASLTVEVTADWAAPLAEVVGRGGSPASLALLAAAGRPVLTHGVDLMTAAPPPATVVAFEGEEVRLDAATAEALAGLAQPAAEVVNVGRYRRRLVGTLAVAVLRVEGDRLIRTRRAVVRVPRPPVTAALAAARVGGAAPVTRSVLDEGTWFKIPVSQAGVYRIDAAYLRDGLGVENADLARVQVYGTGARILPAPNAAPRPRDLLEVPTLAEGGAVLFYAEGPTFADAPSWWDWVPATATEAGYWSHDISPFSRVSYYFVRVDAPAPRRLGAAAFPDWPDAAPLATVADRVFYEEDVTNWERDESGSGLDWLGPDFAQAGGQITVLQGVDPPGLGAARVSYRARVAARANPPVTITASVDGQAVATARPRRVFDLTASAERNLIEDAFMDWSVESPSSLAVTLAKAGGNAGAFAWPDWVEAVVERAPVAAGGALAFPTPGGRAGRFEVALQGFASEPEVWDVTAPDAVRRLGVRAAAGAWRVQVEATDPDRPRELYAFTAGAVRTPAGLAGGAVAVPNQNLHGVTGAPAYVVVAHPAFLDPARRLAERRRTRDGLEPVVVTTDQVYNEFAGGAPDMRAVRDYMKFLYDRVPAESAPRYLLLFGDGHYDFRGLKSPAPNYVLPYETENMFSRTDSYTSDDYFGLLDDDEGDWENDRSGRQMLDVGVGRLPVRTAQDAAAVVNKIVRYEDPATFGPWRGEFTFVADDQFPNPWDTDLHVLNADVTAEQTQARDSSVTLAKIYGPSYPLTRTARGARRPQMNEAIEEAVNRGTLVWNYSGHGSPDKLGDENYLTREMVERFDNPDRLPVFVTVTCSVGKFDIPDQQSLAEQILLRPDGGGVAMLTTVRLVYTNTDPGPDNNFGLNIELSRQMVAREPDGRPARLGDALVRTKRALVTGSINPRKFNLLGDPALRLGLPERRLDVAAPPVLTAFERATVSGRVLGPDGAPDPTFAGEVDVTVYDAARVVDLPEDTCARRTGGRCYTDSDDEGVRGEYVDQTARIYAGRARVEGGAFSTEFLVPQDVSYSGLPARVVAYAAGAAADGSGVTERPRVSAEAGTRPDDGAGPEIRLFVGDSTFVDGGEAPRGAPLVARLSDPSGINTVGAGVGHELLLTIDGDAASAVDVGRFYQGDLGTFRSGTVRAPLPDLAPGEHTLQLTAWDALNNASTAEIRVVVVEEELAVENVFPYPNPTAGPTRFTFEHNQPAGTPAELQVRIYTVAGRPVRTIDGDEALPGGVLVGRTVQVPWDGLDDDRDRLATGVYLFRLRLAAGDAAGGSRVVERVERLAIIR</sequence>
<dbReference type="RefSeq" id="WP_311661616.1">
    <property type="nucleotide sequence ID" value="NZ_JAVRHT010000002.1"/>
</dbReference>
<dbReference type="InterPro" id="IPR029031">
    <property type="entry name" value="Gingipain_N_sf"/>
</dbReference>
<dbReference type="CDD" id="cd02258">
    <property type="entry name" value="Peptidase_C25_N"/>
    <property type="match status" value="1"/>
</dbReference>
<accession>A0ABU3BMH9</accession>
<dbReference type="EMBL" id="JAVRHT010000002">
    <property type="protein sequence ID" value="MDT0630488.1"/>
    <property type="molecule type" value="Genomic_DNA"/>
</dbReference>
<name>A0ABU3BMH9_9BACT</name>
<protein>
    <submittedName>
        <fullName evidence="5">Type IX secretion system sortase PorU</fullName>
    </submittedName>
</protein>
<evidence type="ECO:0000313" key="6">
    <source>
        <dbReference type="Proteomes" id="UP001267426"/>
    </source>
</evidence>
<evidence type="ECO:0000259" key="4">
    <source>
        <dbReference type="Pfam" id="PF01364"/>
    </source>
</evidence>
<evidence type="ECO:0000256" key="1">
    <source>
        <dbReference type="ARBA" id="ARBA00022729"/>
    </source>
</evidence>
<evidence type="ECO:0000313" key="5">
    <source>
        <dbReference type="EMBL" id="MDT0630488.1"/>
    </source>
</evidence>
<comment type="caution">
    <text evidence="5">The sequence shown here is derived from an EMBL/GenBank/DDBJ whole genome shotgun (WGS) entry which is preliminary data.</text>
</comment>
<evidence type="ECO:0000256" key="3">
    <source>
        <dbReference type="SAM" id="SignalP"/>
    </source>
</evidence>
<evidence type="ECO:0000256" key="2">
    <source>
        <dbReference type="SAM" id="MobiDB-lite"/>
    </source>
</evidence>
<gene>
    <name evidence="5" type="primary">porU</name>
    <name evidence="5" type="ORF">RM540_01900</name>
</gene>
<dbReference type="InterPro" id="IPR001769">
    <property type="entry name" value="Gingipain"/>
</dbReference>
<dbReference type="Proteomes" id="UP001267426">
    <property type="component" value="Unassembled WGS sequence"/>
</dbReference>
<dbReference type="SUPFAM" id="SSF52129">
    <property type="entry name" value="Caspase-like"/>
    <property type="match status" value="1"/>
</dbReference>
<reference evidence="5 6" key="1">
    <citation type="submission" date="2023-09" db="EMBL/GenBank/DDBJ databases">
        <authorList>
            <person name="Rey-Velasco X."/>
        </authorList>
    </citation>
    <scope>NUCLEOTIDE SEQUENCE [LARGE SCALE GENOMIC DNA]</scope>
    <source>
        <strain evidence="5 6">F394</strain>
    </source>
</reference>
<feature type="domain" description="Gingipain" evidence="4">
    <location>
        <begin position="570"/>
        <end position="952"/>
    </location>
</feature>
<feature type="chain" id="PRO_5046353752" evidence="3">
    <location>
        <begin position="19"/>
        <end position="1328"/>
    </location>
</feature>
<dbReference type="Pfam" id="PF01364">
    <property type="entry name" value="Peptidase_C25"/>
    <property type="match status" value="1"/>
</dbReference>
<feature type="signal peptide" evidence="3">
    <location>
        <begin position="1"/>
        <end position="18"/>
    </location>
</feature>